<evidence type="ECO:0000256" key="1">
    <source>
        <dbReference type="ARBA" id="ARBA00022679"/>
    </source>
</evidence>
<keyword evidence="7" id="KW-0723">Serine/threonine-protein kinase</keyword>
<dbReference type="Pfam" id="PF00069">
    <property type="entry name" value="Pkinase"/>
    <property type="match status" value="1"/>
</dbReference>
<dbReference type="InterPro" id="IPR002372">
    <property type="entry name" value="PQQ_rpt_dom"/>
</dbReference>
<dbReference type="KEGG" id="snk:CP967_10495"/>
<keyword evidence="2" id="KW-0547">Nucleotide-binding</keyword>
<keyword evidence="1" id="KW-0808">Transferase</keyword>
<dbReference type="InterPro" id="IPR011009">
    <property type="entry name" value="Kinase-like_dom_sf"/>
</dbReference>
<dbReference type="InterPro" id="IPR015943">
    <property type="entry name" value="WD40/YVTN_repeat-like_dom_sf"/>
</dbReference>
<feature type="region of interest" description="Disordered" evidence="5">
    <location>
        <begin position="541"/>
        <end position="560"/>
    </location>
</feature>
<dbReference type="PANTHER" id="PTHR43289">
    <property type="entry name" value="MITOGEN-ACTIVATED PROTEIN KINASE KINASE KINASE 20-RELATED"/>
    <property type="match status" value="1"/>
</dbReference>
<evidence type="ECO:0000259" key="6">
    <source>
        <dbReference type="PROSITE" id="PS50011"/>
    </source>
</evidence>
<sequence length="949" mass="96121">MEALRQDDPRHFGPYTALARLREAASAVQFLARDSAGARVVVTAARPGLAAVPAFRRRFQAEARTAERLAGGWVQPLLAGPGSGDEGLWTAVAYVPGLTLAEAISLTGPLPERAVRILGAGLAETLSRVHATGAVLQGLAPETVLLAGDGPRLTAFGPLGGAAGAEAKPGGQLSVRLGYLTPEQVEGREAGAPSDLFVLGLLLAYAATGATPFAEGPAEEAAARIAHGSAELGPVPDALRELIGRCLAKDPADRPGAGAVAAELALEGAAGMAKGGWLPEAVAAAVTDQAARAGALEASSETEAESETGTEEGPETGADEVPEPDAGPDAVSPDTVPATVPPGAAPEPGPGDGLAAEPADAVPDAAGAPGPEGPGGFGPAAGGPAVPEPADAVPAKALPPAPAAAGPGTATGGEDGGTDADTRTTRFLRAGPRPPWTDRSTAQLALPRELTGPPAPGTPGSPLPPAAPASAPEARQPYPYAYPAAPVPLPQTQAQSPVPPATAPAAAGGTATGRRALLTAVAAGAAGLVVGGGSVLALGSDEPAAATDDKPAPAPRPTVPGQAPGPLWIHTRPASAPAPLTAGIWRDELLVLTDSAGATGIDLRTGREKWKSKDAAGGQKVLAAGDESCFLASPTEFLWLSPEDGKVEHRVRFVDQFDGVPNMKVAPLTGQSGSVLWFTGSHTVTVKAPKPKKGKKPGKDRQVPRAYFFAYDIVLRKEVWRVEVPAGRDPGTPAYRLTAVRDTDILVLQSPATLTAADVKAAKGKAFFRCFDRTTGKLLWNRQFGAVSPQAAALGDTEGRLYAAVGEDLHAFETGTGKPVWTLPGGEGSVFGTPVRAAGNLLHTTNRNQEVGAVDAATGRQAWRRSTEVPLGGNAPALTLSGGGGTLLASDPTQVTAFAAADGRRLWKFQDIGAADPKGATVSAPYRVLAAGKNAVVQRERAFYAFPVE</sequence>
<evidence type="ECO:0000256" key="2">
    <source>
        <dbReference type="ARBA" id="ARBA00022741"/>
    </source>
</evidence>
<feature type="region of interest" description="Disordered" evidence="5">
    <location>
        <begin position="293"/>
        <end position="508"/>
    </location>
</feature>
<dbReference type="PROSITE" id="PS50011">
    <property type="entry name" value="PROTEIN_KINASE_DOM"/>
    <property type="match status" value="1"/>
</dbReference>
<proteinExistence type="predicted"/>
<organism evidence="7 8">
    <name type="scientific">Streptomyces nitrosporeus</name>
    <dbReference type="NCBI Taxonomy" id="28894"/>
    <lineage>
        <taxon>Bacteria</taxon>
        <taxon>Bacillati</taxon>
        <taxon>Actinomycetota</taxon>
        <taxon>Actinomycetes</taxon>
        <taxon>Kitasatosporales</taxon>
        <taxon>Streptomycetaceae</taxon>
        <taxon>Streptomyces</taxon>
    </lineage>
</organism>
<accession>A0A5J6F827</accession>
<feature type="compositionally biased region" description="Pro residues" evidence="5">
    <location>
        <begin position="453"/>
        <end position="467"/>
    </location>
</feature>
<feature type="compositionally biased region" description="Low complexity" evidence="5">
    <location>
        <begin position="353"/>
        <end position="369"/>
    </location>
</feature>
<feature type="domain" description="Protein kinase" evidence="6">
    <location>
        <begin position="15"/>
        <end position="266"/>
    </location>
</feature>
<dbReference type="Gene3D" id="1.10.510.10">
    <property type="entry name" value="Transferase(Phosphotransferase) domain 1"/>
    <property type="match status" value="1"/>
</dbReference>
<dbReference type="Gene3D" id="3.30.200.20">
    <property type="entry name" value="Phosphorylase Kinase, domain 1"/>
    <property type="match status" value="1"/>
</dbReference>
<name>A0A5J6F827_9ACTN</name>
<dbReference type="SMART" id="SM00220">
    <property type="entry name" value="S_TKc"/>
    <property type="match status" value="1"/>
</dbReference>
<dbReference type="AlphaFoldDB" id="A0A5J6F827"/>
<evidence type="ECO:0000256" key="4">
    <source>
        <dbReference type="ARBA" id="ARBA00022840"/>
    </source>
</evidence>
<evidence type="ECO:0000256" key="5">
    <source>
        <dbReference type="SAM" id="MobiDB-lite"/>
    </source>
</evidence>
<dbReference type="OrthoDB" id="4069588at2"/>
<dbReference type="SUPFAM" id="SSF50998">
    <property type="entry name" value="Quinoprotein alcohol dehydrogenase-like"/>
    <property type="match status" value="1"/>
</dbReference>
<gene>
    <name evidence="7" type="ORF">CP967_10495</name>
</gene>
<feature type="compositionally biased region" description="Pro residues" evidence="5">
    <location>
        <begin position="339"/>
        <end position="349"/>
    </location>
</feature>
<reference evidence="7 8" key="1">
    <citation type="submission" date="2017-09" db="EMBL/GenBank/DDBJ databases">
        <authorList>
            <person name="Lee N."/>
            <person name="Cho B.-K."/>
        </authorList>
    </citation>
    <scope>NUCLEOTIDE SEQUENCE [LARGE SCALE GENOMIC DNA]</scope>
    <source>
        <strain evidence="7 8">ATCC 12769</strain>
    </source>
</reference>
<dbReference type="Pfam" id="PF13360">
    <property type="entry name" value="PQQ_2"/>
    <property type="match status" value="1"/>
</dbReference>
<evidence type="ECO:0000313" key="7">
    <source>
        <dbReference type="EMBL" id="QEU72362.1"/>
    </source>
</evidence>
<dbReference type="RefSeq" id="WP_150487713.1">
    <property type="nucleotide sequence ID" value="NZ_BMUV01000001.1"/>
</dbReference>
<dbReference type="PANTHER" id="PTHR43289:SF34">
    <property type="entry name" value="SERINE_THREONINE-PROTEIN KINASE YBDM-RELATED"/>
    <property type="match status" value="1"/>
</dbReference>
<keyword evidence="4" id="KW-0067">ATP-binding</keyword>
<dbReference type="Proteomes" id="UP000326178">
    <property type="component" value="Chromosome"/>
</dbReference>
<dbReference type="Gene3D" id="2.130.10.10">
    <property type="entry name" value="YVTN repeat-like/Quinoprotein amine dehydrogenase"/>
    <property type="match status" value="1"/>
</dbReference>
<dbReference type="EMBL" id="CP023702">
    <property type="protein sequence ID" value="QEU72362.1"/>
    <property type="molecule type" value="Genomic_DNA"/>
</dbReference>
<feature type="compositionally biased region" description="Acidic residues" evidence="5">
    <location>
        <begin position="300"/>
        <end position="323"/>
    </location>
</feature>
<dbReference type="GO" id="GO:0005524">
    <property type="term" value="F:ATP binding"/>
    <property type="evidence" value="ECO:0007669"/>
    <property type="project" value="UniProtKB-KW"/>
</dbReference>
<evidence type="ECO:0000256" key="3">
    <source>
        <dbReference type="ARBA" id="ARBA00022777"/>
    </source>
</evidence>
<feature type="compositionally biased region" description="Low complexity" evidence="5">
    <location>
        <begin position="382"/>
        <end position="396"/>
    </location>
</feature>
<keyword evidence="3 7" id="KW-0418">Kinase</keyword>
<evidence type="ECO:0000313" key="8">
    <source>
        <dbReference type="Proteomes" id="UP000326178"/>
    </source>
</evidence>
<dbReference type="SUPFAM" id="SSF56112">
    <property type="entry name" value="Protein kinase-like (PK-like)"/>
    <property type="match status" value="1"/>
</dbReference>
<dbReference type="GO" id="GO:0004674">
    <property type="term" value="F:protein serine/threonine kinase activity"/>
    <property type="evidence" value="ECO:0007669"/>
    <property type="project" value="UniProtKB-KW"/>
</dbReference>
<dbReference type="InterPro" id="IPR000719">
    <property type="entry name" value="Prot_kinase_dom"/>
</dbReference>
<feature type="compositionally biased region" description="Low complexity" evidence="5">
    <location>
        <begin position="468"/>
        <end position="496"/>
    </location>
</feature>
<keyword evidence="8" id="KW-1185">Reference proteome</keyword>
<protein>
    <submittedName>
        <fullName evidence="7">Serine/threonine protein kinase</fullName>
    </submittedName>
</protein>
<dbReference type="InterPro" id="IPR011047">
    <property type="entry name" value="Quinoprotein_ADH-like_sf"/>
</dbReference>